<keyword evidence="8" id="KW-0378">Hydrolase</keyword>
<evidence type="ECO:0000256" key="16">
    <source>
        <dbReference type="SAM" id="SignalP"/>
    </source>
</evidence>
<dbReference type="STRING" id="582675.SAMN05192565_11840"/>
<evidence type="ECO:0000256" key="11">
    <source>
        <dbReference type="ARBA" id="ARBA00023316"/>
    </source>
</evidence>
<sequence length="399" mass="42563">MRATILDATRTALLCGVLALSALGGARAQSFQTAAPHAILVDADSGSVLFEKGADDPFSPASMAKLMTTEIVFNEIRQGRLTMDSEFQITEDAWRRGGAGGGGSSMFAQLNSRIKLSDLLRGLIVQSGNDAAIAIGEGIAGSEENFGRMMTARAKEIGLTRSTFRNATGYAAPDQKVTARDLSKLALHLIDTYPDLYKIFSEREFTWNKIKQQNRNPLLALDIGADGLKTGYLEESGYGLTGSAVQNGQRLIMVVSGLKTARDRAAESRKLMEWGFRAFEPRQVFTAGETVADASVYGGAQGSVPLVAKKPVRVLLPRGTGDRITAKVVYDGPLVAPVEEGQAIGRLKIMRGDTQALDQPLYAGASVAAGTIPQRALDAAMEVGTGLFRRAFEKVGAKS</sequence>
<dbReference type="InterPro" id="IPR015956">
    <property type="entry name" value="Peniciliin-bd_prot_C_sf"/>
</dbReference>
<dbReference type="AlphaFoldDB" id="A0A1I2W2X8"/>
<evidence type="ECO:0000256" key="14">
    <source>
        <dbReference type="PIRSR" id="PIRSR618044-2"/>
    </source>
</evidence>
<feature type="active site" description="Acyl-ester intermediate" evidence="13">
    <location>
        <position position="62"/>
    </location>
</feature>
<comment type="similarity">
    <text evidence="3 15">Belongs to the peptidase S11 family.</text>
</comment>
<evidence type="ECO:0000256" key="13">
    <source>
        <dbReference type="PIRSR" id="PIRSR618044-1"/>
    </source>
</evidence>
<evidence type="ECO:0000256" key="12">
    <source>
        <dbReference type="ARBA" id="ARBA00034000"/>
    </source>
</evidence>
<evidence type="ECO:0000256" key="5">
    <source>
        <dbReference type="ARBA" id="ARBA00022645"/>
    </source>
</evidence>
<evidence type="ECO:0000256" key="6">
    <source>
        <dbReference type="ARBA" id="ARBA00022670"/>
    </source>
</evidence>
<proteinExistence type="inferred from homology"/>
<keyword evidence="6" id="KW-0645">Protease</keyword>
<evidence type="ECO:0000313" key="19">
    <source>
        <dbReference type="Proteomes" id="UP000199229"/>
    </source>
</evidence>
<dbReference type="InterPro" id="IPR012907">
    <property type="entry name" value="Peptidase_S11_C"/>
</dbReference>
<evidence type="ECO:0000256" key="7">
    <source>
        <dbReference type="ARBA" id="ARBA00022729"/>
    </source>
</evidence>
<dbReference type="Gene3D" id="2.60.410.10">
    <property type="entry name" value="D-Ala-D-Ala carboxypeptidase, C-terminal domain"/>
    <property type="match status" value="1"/>
</dbReference>
<evidence type="ECO:0000259" key="17">
    <source>
        <dbReference type="SMART" id="SM00936"/>
    </source>
</evidence>
<evidence type="ECO:0000256" key="10">
    <source>
        <dbReference type="ARBA" id="ARBA00022984"/>
    </source>
</evidence>
<gene>
    <name evidence="18" type="ORF">SAMN05192565_11840</name>
</gene>
<dbReference type="SMART" id="SM00936">
    <property type="entry name" value="PBP5_C"/>
    <property type="match status" value="1"/>
</dbReference>
<comment type="function">
    <text evidence="1">Removes C-terminal D-alanyl residues from sugar-peptide cell wall precursors.</text>
</comment>
<dbReference type="InterPro" id="IPR001967">
    <property type="entry name" value="Peptidase_S11_N"/>
</dbReference>
<dbReference type="RefSeq" id="WP_143103782.1">
    <property type="nucleotide sequence ID" value="NZ_FOPM01000018.1"/>
</dbReference>
<dbReference type="GO" id="GO:0008360">
    <property type="term" value="P:regulation of cell shape"/>
    <property type="evidence" value="ECO:0007669"/>
    <property type="project" value="UniProtKB-KW"/>
</dbReference>
<feature type="chain" id="PRO_5011796093" description="serine-type D-Ala-D-Ala carboxypeptidase" evidence="16">
    <location>
        <begin position="29"/>
        <end position="399"/>
    </location>
</feature>
<keyword evidence="11" id="KW-0961">Cell wall biogenesis/degradation</keyword>
<feature type="active site" evidence="13">
    <location>
        <position position="127"/>
    </location>
</feature>
<dbReference type="Pfam" id="PF00768">
    <property type="entry name" value="Peptidase_S11"/>
    <property type="match status" value="1"/>
</dbReference>
<feature type="signal peptide" evidence="16">
    <location>
        <begin position="1"/>
        <end position="28"/>
    </location>
</feature>
<keyword evidence="9" id="KW-0133">Cell shape</keyword>
<dbReference type="SUPFAM" id="SSF56601">
    <property type="entry name" value="beta-lactamase/transpeptidase-like"/>
    <property type="match status" value="1"/>
</dbReference>
<comment type="catalytic activity">
    <reaction evidence="12">
        <text>Preferential cleavage: (Ac)2-L-Lys-D-Ala-|-D-Ala. Also transpeptidation of peptidyl-alanyl moieties that are N-acyl substituents of D-alanine.</text>
        <dbReference type="EC" id="3.4.16.4"/>
    </reaction>
</comment>
<dbReference type="PRINTS" id="PR00725">
    <property type="entry name" value="DADACBPTASE1"/>
</dbReference>
<dbReference type="PANTHER" id="PTHR21581:SF6">
    <property type="entry name" value="TRAFFICKING PROTEIN PARTICLE COMPLEX SUBUNIT 12"/>
    <property type="match status" value="1"/>
</dbReference>
<dbReference type="InterPro" id="IPR012338">
    <property type="entry name" value="Beta-lactam/transpept-like"/>
</dbReference>
<dbReference type="InterPro" id="IPR018044">
    <property type="entry name" value="Peptidase_S11"/>
</dbReference>
<organism evidence="18 19">
    <name type="scientific">Methylobacterium gossipiicola</name>
    <dbReference type="NCBI Taxonomy" id="582675"/>
    <lineage>
        <taxon>Bacteria</taxon>
        <taxon>Pseudomonadati</taxon>
        <taxon>Pseudomonadota</taxon>
        <taxon>Alphaproteobacteria</taxon>
        <taxon>Hyphomicrobiales</taxon>
        <taxon>Methylobacteriaceae</taxon>
        <taxon>Methylobacterium</taxon>
    </lineage>
</organism>
<keyword evidence="10" id="KW-0573">Peptidoglycan synthesis</keyword>
<keyword evidence="5 18" id="KW-0121">Carboxypeptidase</keyword>
<evidence type="ECO:0000256" key="8">
    <source>
        <dbReference type="ARBA" id="ARBA00022801"/>
    </source>
</evidence>
<dbReference type="GO" id="GO:0006508">
    <property type="term" value="P:proteolysis"/>
    <property type="evidence" value="ECO:0007669"/>
    <property type="project" value="UniProtKB-KW"/>
</dbReference>
<protein>
    <recommendedName>
        <fullName evidence="4">serine-type D-Ala-D-Ala carboxypeptidase</fullName>
        <ecNumber evidence="4">3.4.16.4</ecNumber>
    </recommendedName>
</protein>
<feature type="domain" description="Peptidase S11 D-Ala-D-Ala carboxypeptidase A C-terminal" evidence="17">
    <location>
        <begin position="279"/>
        <end position="369"/>
    </location>
</feature>
<feature type="binding site" evidence="14">
    <location>
        <position position="229"/>
    </location>
    <ligand>
        <name>substrate</name>
    </ligand>
</feature>
<evidence type="ECO:0000256" key="2">
    <source>
        <dbReference type="ARBA" id="ARBA00004752"/>
    </source>
</evidence>
<name>A0A1I2W2X8_9HYPH</name>
<dbReference type="GO" id="GO:0009002">
    <property type="term" value="F:serine-type D-Ala-D-Ala carboxypeptidase activity"/>
    <property type="evidence" value="ECO:0007669"/>
    <property type="project" value="UniProtKB-EC"/>
</dbReference>
<dbReference type="OrthoDB" id="9795979at2"/>
<dbReference type="Gene3D" id="3.40.710.10">
    <property type="entry name" value="DD-peptidase/beta-lactamase superfamily"/>
    <property type="match status" value="1"/>
</dbReference>
<dbReference type="SUPFAM" id="SSF69189">
    <property type="entry name" value="Penicillin-binding protein associated domain"/>
    <property type="match status" value="1"/>
</dbReference>
<dbReference type="InterPro" id="IPR037167">
    <property type="entry name" value="Peptidase_S11_C_sf"/>
</dbReference>
<dbReference type="PANTHER" id="PTHR21581">
    <property type="entry name" value="D-ALANYL-D-ALANINE CARBOXYPEPTIDASE"/>
    <property type="match status" value="1"/>
</dbReference>
<evidence type="ECO:0000256" key="1">
    <source>
        <dbReference type="ARBA" id="ARBA00003217"/>
    </source>
</evidence>
<evidence type="ECO:0000256" key="4">
    <source>
        <dbReference type="ARBA" id="ARBA00012448"/>
    </source>
</evidence>
<dbReference type="Proteomes" id="UP000199229">
    <property type="component" value="Unassembled WGS sequence"/>
</dbReference>
<dbReference type="GO" id="GO:0071555">
    <property type="term" value="P:cell wall organization"/>
    <property type="evidence" value="ECO:0007669"/>
    <property type="project" value="UniProtKB-KW"/>
</dbReference>
<keyword evidence="19" id="KW-1185">Reference proteome</keyword>
<keyword evidence="7 16" id="KW-0732">Signal</keyword>
<reference evidence="19" key="1">
    <citation type="submission" date="2016-10" db="EMBL/GenBank/DDBJ databases">
        <authorList>
            <person name="Varghese N."/>
            <person name="Submissions S."/>
        </authorList>
    </citation>
    <scope>NUCLEOTIDE SEQUENCE [LARGE SCALE GENOMIC DNA]</scope>
    <source>
        <strain evidence="19">Gh-105</strain>
    </source>
</reference>
<evidence type="ECO:0000256" key="15">
    <source>
        <dbReference type="RuleBase" id="RU004016"/>
    </source>
</evidence>
<dbReference type="EMBL" id="FOPM01000018">
    <property type="protein sequence ID" value="SFG93871.1"/>
    <property type="molecule type" value="Genomic_DNA"/>
</dbReference>
<dbReference type="EC" id="3.4.16.4" evidence="4"/>
<dbReference type="GO" id="GO:0009252">
    <property type="term" value="P:peptidoglycan biosynthetic process"/>
    <property type="evidence" value="ECO:0007669"/>
    <property type="project" value="UniProtKB-UniPathway"/>
</dbReference>
<accession>A0A1I2W2X8</accession>
<evidence type="ECO:0000256" key="3">
    <source>
        <dbReference type="ARBA" id="ARBA00007164"/>
    </source>
</evidence>
<dbReference type="Pfam" id="PF07943">
    <property type="entry name" value="PBP5_C"/>
    <property type="match status" value="1"/>
</dbReference>
<dbReference type="UniPathway" id="UPA00219"/>
<comment type="pathway">
    <text evidence="2">Cell wall biogenesis; peptidoglycan biosynthesis.</text>
</comment>
<feature type="active site" description="Proton acceptor" evidence="13">
    <location>
        <position position="65"/>
    </location>
</feature>
<evidence type="ECO:0000256" key="9">
    <source>
        <dbReference type="ARBA" id="ARBA00022960"/>
    </source>
</evidence>
<evidence type="ECO:0000313" key="18">
    <source>
        <dbReference type="EMBL" id="SFG93871.1"/>
    </source>
</evidence>